<feature type="region of interest" description="Disordered" evidence="1">
    <location>
        <begin position="242"/>
        <end position="271"/>
    </location>
</feature>
<evidence type="ECO:0000313" key="3">
    <source>
        <dbReference type="Proteomes" id="UP000076858"/>
    </source>
</evidence>
<organism evidence="2 3">
    <name type="scientific">Daphnia magna</name>
    <dbReference type="NCBI Taxonomy" id="35525"/>
    <lineage>
        <taxon>Eukaryota</taxon>
        <taxon>Metazoa</taxon>
        <taxon>Ecdysozoa</taxon>
        <taxon>Arthropoda</taxon>
        <taxon>Crustacea</taxon>
        <taxon>Branchiopoda</taxon>
        <taxon>Diplostraca</taxon>
        <taxon>Cladocera</taxon>
        <taxon>Anomopoda</taxon>
        <taxon>Daphniidae</taxon>
        <taxon>Daphnia</taxon>
    </lineage>
</organism>
<evidence type="ECO:0000256" key="1">
    <source>
        <dbReference type="SAM" id="MobiDB-lite"/>
    </source>
</evidence>
<keyword evidence="3" id="KW-1185">Reference proteome</keyword>
<reference evidence="2 3" key="1">
    <citation type="submission" date="2016-03" db="EMBL/GenBank/DDBJ databases">
        <title>EvidentialGene: Evidence-directed Construction of Genes on Genomes.</title>
        <authorList>
            <person name="Gilbert D.G."/>
            <person name="Choi J.-H."/>
            <person name="Mockaitis K."/>
            <person name="Colbourne J."/>
            <person name="Pfrender M."/>
        </authorList>
    </citation>
    <scope>NUCLEOTIDE SEQUENCE [LARGE SCALE GENOMIC DNA]</scope>
    <source>
        <strain evidence="2 3">Xinb3</strain>
        <tissue evidence="2">Complete organism</tissue>
    </source>
</reference>
<protein>
    <submittedName>
        <fullName evidence="2">Uncharacterized protein</fullName>
    </submittedName>
</protein>
<comment type="caution">
    <text evidence="2">The sequence shown here is derived from an EMBL/GenBank/DDBJ whole genome shotgun (WGS) entry which is preliminary data.</text>
</comment>
<dbReference type="AlphaFoldDB" id="A0A162RYQ8"/>
<feature type="compositionally biased region" description="Low complexity" evidence="1">
    <location>
        <begin position="452"/>
        <end position="463"/>
    </location>
</feature>
<proteinExistence type="predicted"/>
<evidence type="ECO:0000313" key="2">
    <source>
        <dbReference type="EMBL" id="KZS20888.1"/>
    </source>
</evidence>
<sequence>MQQWEAELQTRTLRLADQLYSLIQDGNWRAAVDTLKRILDLDPSRRHPPLYGWYADNWDVPYRRNLEECPTLNQRWGGGVKNDFMCGFCGEEGDLEISIFLVINPFALTETARFKMTIALRASGVKCANERVIIVRDSAMMIDVRRSVKIVFIKGPDSKNPMLGALVTLMRAKSDPNSEVLRFEPKNWNGVSVFLAVPEWRVAHLPRATRFDNLLSNPTVASRPVSRVSKVIPQVQHVPAPTPEVSSGVVDADKKKRNRRRKKQVVDAPQSELIAQPAASPQVAAREPFELELRSRRSCFVDSSVELQYKFVTFEQFCFVFLNIWAVGIGVCLHVEDHRRNEVRRCQTRIYGLLPEEEPVVPVIHLMATTYEDGGGHFEWIEPAITIISTSTTYTQRYGGSLKTIIATDKVKEIQSMTPSAPPADTVSQADDAADCDAPFQDAICARGTDASSLKSTSSPLVSNEPTTDADVHSLSSKTDATQDQGADVLEEAVIVAPTDQQSTSADSEHKKSRLSAFRKSVRNVFSKNPDLTTVVSCDATFTLDVSTVNHTNEHSGFHRLRKKMVVNKKTESPKLVVTDQSRTIQKIETVNTFNREPIKEMKDDVLEQNLSSVRSAGLRVDVDTKHVQKRKLLFFIRCLKVS</sequence>
<feature type="compositionally biased region" description="Polar residues" evidence="1">
    <location>
        <begin position="474"/>
        <end position="484"/>
    </location>
</feature>
<dbReference type="EMBL" id="LRGB01000093">
    <property type="protein sequence ID" value="KZS20888.1"/>
    <property type="molecule type" value="Genomic_DNA"/>
</dbReference>
<name>A0A162RYQ8_9CRUS</name>
<gene>
    <name evidence="2" type="ORF">APZ42_012332</name>
</gene>
<feature type="region of interest" description="Disordered" evidence="1">
    <location>
        <begin position="451"/>
        <end position="484"/>
    </location>
</feature>
<accession>A0A162RYQ8</accession>
<dbReference type="Proteomes" id="UP000076858">
    <property type="component" value="Unassembled WGS sequence"/>
</dbReference>